<dbReference type="SUPFAM" id="SSF53756">
    <property type="entry name" value="UDP-Glycosyltransferase/glycogen phosphorylase"/>
    <property type="match status" value="1"/>
</dbReference>
<dbReference type="Gene3D" id="3.40.50.2000">
    <property type="entry name" value="Glycogen Phosphorylase B"/>
    <property type="match status" value="2"/>
</dbReference>
<name>A0ABW1XFB5_9ALTE</name>
<keyword evidence="2" id="KW-1185">Reference proteome</keyword>
<sequence>MNKPPLLYLVHRIPYPPNKGDKIRSYNILRELNKHFTVHVVCFMDDPHDAQYIPALEQECASLYVESQNKIWCLAKAAFGLITGNPLSLPYYASRAMQRQVNKLVNQHQIKHALVFSSTMGQFIYPQPELRVVTDFVDVDSDKWRQYALQGNLIKRWIYNREQRTLQKEEQNLCSRSAFSTFVSPQEAELFRQLMPTSLHDKIGHLYNGVDVSYFNPSGEFAPCEQPIDVCFTGAMDYWANVDAVLWFAQNVWPLVRQQKPDATFYIVGGNPSDKVLALDGKLGIRVTGRVADVRPYAMKAKINVAPLQIARGIQNKVLEAMALAKPVVATSLAIEGINTDAPAVFISDQPSDFADIVLTQIDTPAEASSSREWIIQNLRWDNALSKLPGLIKGTENQ</sequence>
<dbReference type="CDD" id="cd03801">
    <property type="entry name" value="GT4_PimA-like"/>
    <property type="match status" value="1"/>
</dbReference>
<organism evidence="1 2">
    <name type="scientific">Pseudobowmanella zhangzhouensis</name>
    <dbReference type="NCBI Taxonomy" id="1537679"/>
    <lineage>
        <taxon>Bacteria</taxon>
        <taxon>Pseudomonadati</taxon>
        <taxon>Pseudomonadota</taxon>
        <taxon>Gammaproteobacteria</taxon>
        <taxon>Alteromonadales</taxon>
        <taxon>Alteromonadaceae</taxon>
    </lineage>
</organism>
<evidence type="ECO:0000313" key="2">
    <source>
        <dbReference type="Proteomes" id="UP001596364"/>
    </source>
</evidence>
<dbReference type="InterPro" id="IPR017521">
    <property type="entry name" value="Sugar_tfrase_PEP-CTERM_Stp1"/>
</dbReference>
<dbReference type="Pfam" id="PF13692">
    <property type="entry name" value="Glyco_trans_1_4"/>
    <property type="match status" value="1"/>
</dbReference>
<proteinExistence type="predicted"/>
<dbReference type="EMBL" id="JBHSUS010000001">
    <property type="protein sequence ID" value="MFC6438714.1"/>
    <property type="molecule type" value="Genomic_DNA"/>
</dbReference>
<accession>A0ABW1XFB5</accession>
<protein>
    <submittedName>
        <fullName evidence="1">TIGR03087 family PEP-CTERM/XrtA system glycosyltransferase</fullName>
    </submittedName>
</protein>
<dbReference type="Proteomes" id="UP001596364">
    <property type="component" value="Unassembled WGS sequence"/>
</dbReference>
<comment type="caution">
    <text evidence="1">The sequence shown here is derived from an EMBL/GenBank/DDBJ whole genome shotgun (WGS) entry which is preliminary data.</text>
</comment>
<reference evidence="2" key="1">
    <citation type="journal article" date="2019" name="Int. J. Syst. Evol. Microbiol.">
        <title>The Global Catalogue of Microorganisms (GCM) 10K type strain sequencing project: providing services to taxonomists for standard genome sequencing and annotation.</title>
        <authorList>
            <consortium name="The Broad Institute Genomics Platform"/>
            <consortium name="The Broad Institute Genome Sequencing Center for Infectious Disease"/>
            <person name="Wu L."/>
            <person name="Ma J."/>
        </authorList>
    </citation>
    <scope>NUCLEOTIDE SEQUENCE [LARGE SCALE GENOMIC DNA]</scope>
    <source>
        <strain evidence="2">CGMCC 1.16031</strain>
    </source>
</reference>
<dbReference type="PANTHER" id="PTHR12526">
    <property type="entry name" value="GLYCOSYLTRANSFERASE"/>
    <property type="match status" value="1"/>
</dbReference>
<dbReference type="RefSeq" id="WP_131259402.1">
    <property type="nucleotide sequence ID" value="NZ_JBHSUS010000001.1"/>
</dbReference>
<dbReference type="NCBIfam" id="TIGR03087">
    <property type="entry name" value="stp1"/>
    <property type="match status" value="1"/>
</dbReference>
<gene>
    <name evidence="1" type="ORF">ACFP85_00870</name>
</gene>
<dbReference type="PANTHER" id="PTHR12526:SF600">
    <property type="entry name" value="GLYCOSYL TRANSFERASE GROUP 1"/>
    <property type="match status" value="1"/>
</dbReference>
<evidence type="ECO:0000313" key="1">
    <source>
        <dbReference type="EMBL" id="MFC6438714.1"/>
    </source>
</evidence>